<protein>
    <submittedName>
        <fullName evidence="3">Inositol monophosphatase family protein</fullName>
    </submittedName>
</protein>
<dbReference type="AlphaFoldDB" id="A0AB39L5Q8"/>
<name>A0AB39L5Q8_9MICC</name>
<dbReference type="InterPro" id="IPR000760">
    <property type="entry name" value="Inositol_monophosphatase-like"/>
</dbReference>
<dbReference type="Gene3D" id="3.20.20.190">
    <property type="entry name" value="Phosphatidylinositol (PI) phosphodiesterase"/>
    <property type="match status" value="1"/>
</dbReference>
<keyword evidence="1" id="KW-0479">Metal-binding</keyword>
<gene>
    <name evidence="3" type="ORF">AB5L97_01285</name>
</gene>
<dbReference type="GO" id="GO:0006629">
    <property type="term" value="P:lipid metabolic process"/>
    <property type="evidence" value="ECO:0007669"/>
    <property type="project" value="InterPro"/>
</dbReference>
<dbReference type="GO" id="GO:0007165">
    <property type="term" value="P:signal transduction"/>
    <property type="evidence" value="ECO:0007669"/>
    <property type="project" value="TreeGrafter"/>
</dbReference>
<organism evidence="3">
    <name type="scientific">Sinomonas puerhi</name>
    <dbReference type="NCBI Taxonomy" id="3238584"/>
    <lineage>
        <taxon>Bacteria</taxon>
        <taxon>Bacillati</taxon>
        <taxon>Actinomycetota</taxon>
        <taxon>Actinomycetes</taxon>
        <taxon>Micrococcales</taxon>
        <taxon>Micrococcaceae</taxon>
        <taxon>Sinomonas</taxon>
    </lineage>
</organism>
<evidence type="ECO:0000259" key="2">
    <source>
        <dbReference type="PROSITE" id="PS51704"/>
    </source>
</evidence>
<feature type="binding site" evidence="1">
    <location>
        <position position="330"/>
    </location>
    <ligand>
        <name>Mg(2+)</name>
        <dbReference type="ChEBI" id="CHEBI:18420"/>
        <label>1</label>
        <note>catalytic</note>
    </ligand>
</feature>
<dbReference type="Pfam" id="PF03009">
    <property type="entry name" value="GDPD"/>
    <property type="match status" value="1"/>
</dbReference>
<feature type="domain" description="GP-PDE" evidence="2">
    <location>
        <begin position="13"/>
        <end position="246"/>
    </location>
</feature>
<dbReference type="SUPFAM" id="SSF56655">
    <property type="entry name" value="Carbohydrate phosphatase"/>
    <property type="match status" value="1"/>
</dbReference>
<accession>A0AB39L5Q8</accession>
<dbReference type="PANTHER" id="PTHR20854">
    <property type="entry name" value="INOSITOL MONOPHOSPHATASE"/>
    <property type="match status" value="1"/>
</dbReference>
<comment type="cofactor">
    <cofactor evidence="1">
        <name>Mg(2+)</name>
        <dbReference type="ChEBI" id="CHEBI:18420"/>
    </cofactor>
</comment>
<evidence type="ECO:0000256" key="1">
    <source>
        <dbReference type="PIRSR" id="PIRSR600760-2"/>
    </source>
</evidence>
<dbReference type="PRINTS" id="PR00377">
    <property type="entry name" value="IMPHPHTASES"/>
</dbReference>
<dbReference type="GO" id="GO:0008081">
    <property type="term" value="F:phosphoric diester hydrolase activity"/>
    <property type="evidence" value="ECO:0007669"/>
    <property type="project" value="InterPro"/>
</dbReference>
<dbReference type="RefSeq" id="WP_369046162.1">
    <property type="nucleotide sequence ID" value="NZ_CP163302.1"/>
</dbReference>
<sequence length="534" mass="56304">MNDATSPTTAAAPLVTAHRGDVEQHRENTLAAVRAAVEAGADFVEVDVRLTRDGYAVLLHDPTLERMWEDPRDVGDVDWADVAALGRGEGKDHRIPLLADALDAVAGTGSVLLIDMDEPGPAQASVAVVRSHAQDARAAGTEPARVAWCGNLEAMTIVRGLDADASVWLPWNRRDLPPAELLARLRPHAVNSDYAVLSQALVDAAHTAGVLVACWTVDSEDGMRWALALGADAVTTNRLSVLRTVIAEGPAAWASAPHPRHLPGDELAAAAAVAHELALWAIDYTRQANLGVISTKANPADHVTEVDLAVEQHVRQVIAARLPGHLVVGEELGGTPAPGVPCWYVDPVDGTANLANGMPWTAFSLALAIDHEPLVAVVADVWRGNVFAAVAGYGAEADGVRLDIRTTGTRSDLSGKIVCTELEGHASWPGMDAFFTGLRERFCTARLMGSGALAVAGPAAGRGVGTAIERFSPVDHLASTLIIREAGGVILDDAGQETAWPERAFLAAHPDYAAELYAVWSSARRAAREVSHVV</sequence>
<dbReference type="Pfam" id="PF00459">
    <property type="entry name" value="Inositol_P"/>
    <property type="match status" value="1"/>
</dbReference>
<proteinExistence type="predicted"/>
<dbReference type="CDD" id="cd08556">
    <property type="entry name" value="GDPD"/>
    <property type="match status" value="1"/>
</dbReference>
<dbReference type="GO" id="GO:0006020">
    <property type="term" value="P:inositol metabolic process"/>
    <property type="evidence" value="ECO:0007669"/>
    <property type="project" value="TreeGrafter"/>
</dbReference>
<dbReference type="GO" id="GO:0046872">
    <property type="term" value="F:metal ion binding"/>
    <property type="evidence" value="ECO:0007669"/>
    <property type="project" value="UniProtKB-KW"/>
</dbReference>
<reference evidence="3" key="1">
    <citation type="submission" date="2024-07" db="EMBL/GenBank/DDBJ databases">
        <authorList>
            <person name="fu j."/>
        </authorList>
    </citation>
    <scope>NUCLEOTIDE SEQUENCE</scope>
    <source>
        <strain evidence="3">P10A9</strain>
    </source>
</reference>
<feature type="binding site" evidence="1">
    <location>
        <position position="475"/>
    </location>
    <ligand>
        <name>Mg(2+)</name>
        <dbReference type="ChEBI" id="CHEBI:18420"/>
        <label>1</label>
        <note>catalytic</note>
    </ligand>
</feature>
<dbReference type="Gene3D" id="3.30.540.10">
    <property type="entry name" value="Fructose-1,6-Bisphosphatase, subunit A, domain 1"/>
    <property type="match status" value="1"/>
</dbReference>
<dbReference type="EMBL" id="CP163302">
    <property type="protein sequence ID" value="XDP45685.1"/>
    <property type="molecule type" value="Genomic_DNA"/>
</dbReference>
<feature type="binding site" evidence="1">
    <location>
        <position position="349"/>
    </location>
    <ligand>
        <name>Mg(2+)</name>
        <dbReference type="ChEBI" id="CHEBI:18420"/>
        <label>1</label>
        <note>catalytic</note>
    </ligand>
</feature>
<evidence type="ECO:0000313" key="3">
    <source>
        <dbReference type="EMBL" id="XDP45685.1"/>
    </source>
</evidence>
<dbReference type="InterPro" id="IPR017946">
    <property type="entry name" value="PLC-like_Pdiesterase_TIM-brl"/>
</dbReference>
<keyword evidence="1" id="KW-0460">Magnesium</keyword>
<feature type="binding site" evidence="1">
    <location>
        <position position="346"/>
    </location>
    <ligand>
        <name>Mg(2+)</name>
        <dbReference type="ChEBI" id="CHEBI:18420"/>
        <label>1</label>
        <note>catalytic</note>
    </ligand>
</feature>
<dbReference type="PROSITE" id="PS51704">
    <property type="entry name" value="GP_PDE"/>
    <property type="match status" value="1"/>
</dbReference>
<dbReference type="InterPro" id="IPR030395">
    <property type="entry name" value="GP_PDE_dom"/>
</dbReference>
<dbReference type="Gene3D" id="3.40.190.80">
    <property type="match status" value="1"/>
</dbReference>
<dbReference type="GO" id="GO:0008934">
    <property type="term" value="F:inositol monophosphate 1-phosphatase activity"/>
    <property type="evidence" value="ECO:0007669"/>
    <property type="project" value="TreeGrafter"/>
</dbReference>
<dbReference type="KEGG" id="spue:AB5L97_01285"/>
<dbReference type="SUPFAM" id="SSF51695">
    <property type="entry name" value="PLC-like phosphodiesterases"/>
    <property type="match status" value="1"/>
</dbReference>
<dbReference type="PANTHER" id="PTHR20854:SF4">
    <property type="entry name" value="INOSITOL-1-MONOPHOSPHATASE-RELATED"/>
    <property type="match status" value="1"/>
</dbReference>